<proteinExistence type="predicted"/>
<feature type="region of interest" description="Disordered" evidence="1">
    <location>
        <begin position="541"/>
        <end position="563"/>
    </location>
</feature>
<dbReference type="Proteomes" id="UP000747399">
    <property type="component" value="Unassembled WGS sequence"/>
</dbReference>
<organism evidence="2 3">
    <name type="scientific">Volvox africanus</name>
    <dbReference type="NCBI Taxonomy" id="51714"/>
    <lineage>
        <taxon>Eukaryota</taxon>
        <taxon>Viridiplantae</taxon>
        <taxon>Chlorophyta</taxon>
        <taxon>core chlorophytes</taxon>
        <taxon>Chlorophyceae</taxon>
        <taxon>CS clade</taxon>
        <taxon>Chlamydomonadales</taxon>
        <taxon>Volvocaceae</taxon>
        <taxon>Volvox</taxon>
    </lineage>
</organism>
<evidence type="ECO:0000313" key="3">
    <source>
        <dbReference type="Proteomes" id="UP000747399"/>
    </source>
</evidence>
<evidence type="ECO:0000256" key="1">
    <source>
        <dbReference type="SAM" id="MobiDB-lite"/>
    </source>
</evidence>
<feature type="non-terminal residue" evidence="2">
    <location>
        <position position="1"/>
    </location>
</feature>
<dbReference type="AlphaFoldDB" id="A0A8J4EUD9"/>
<name>A0A8J4EUD9_9CHLO</name>
<evidence type="ECO:0000313" key="2">
    <source>
        <dbReference type="EMBL" id="GIL48369.1"/>
    </source>
</evidence>
<protein>
    <submittedName>
        <fullName evidence="2">Uncharacterized protein</fullName>
    </submittedName>
</protein>
<dbReference type="PANTHER" id="PTHR38634:SF2">
    <property type="entry name" value="TROPHININ"/>
    <property type="match status" value="1"/>
</dbReference>
<comment type="caution">
    <text evidence="2">The sequence shown here is derived from an EMBL/GenBank/DDBJ whole genome shotgun (WGS) entry which is preliminary data.</text>
</comment>
<keyword evidence="3" id="KW-1185">Reference proteome</keyword>
<gene>
    <name evidence="2" type="ORF">Vafri_4631</name>
</gene>
<sequence>LLPSPFLPSSPPPSSPRAQELATNRPLADALSNNPAFAAVIARNKDLLSALMGFPALTAALVEDADLQQLVCCNSDFATALAGNRNLAYVVSANKALPAVLVSNAELTTTIAKKGTFSQALASNPTLVSAVTSNAAIAGVIASNPDLANMLASALLVFTAASRSSFLAQLSAGNRELGRVLARNPSLAASMFANRQLADMLSSSKALIAALAATPKLGDVLAYNEELVSVFANHSPALLEVLAASPAFASVLANNGELARLVARNDRLAAALADNGRAPGNGSEWDELGASSQTISVDAVVVTVSHAADAGRGGDSHNGKAAVAAGAATLAAPLDLVHARVVPDNAAGTGTNASSGSAANEVPPVNEVYGGSEHGGLAVALAGCPELVDAVMSGGPMSRLVIRSRALAGVMAASPALARALCDSGIGRLEFSELIATRPALASLLVSDLGLAAALASHGPLLALLTARPALVSALIAQDEEGYRGGGESGGSVLAEAVTQLEGFGEDLAGGGALLRAMEADPRQAVQDWCVRNGVPLPPPRRHLRAATRASRDGRAGGEGARTADGQRDLVADALSTVVVLGAVTFAFVYGHWYGGGTRDLLGELKMDLQTEIITAYNDVLSGDSSGSLALLVVTGGWVLVLEGANAAANAATEQVS</sequence>
<dbReference type="PANTHER" id="PTHR38634">
    <property type="entry name" value="PROTEIN CBG16428"/>
    <property type="match status" value="1"/>
</dbReference>
<dbReference type="EMBL" id="BNCO01000005">
    <property type="protein sequence ID" value="GIL48369.1"/>
    <property type="molecule type" value="Genomic_DNA"/>
</dbReference>
<reference evidence="2" key="1">
    <citation type="journal article" date="2021" name="Proc. Natl. Acad. Sci. U.S.A.">
        <title>Three genomes in the algal genus Volvox reveal the fate of a haploid sex-determining region after a transition to homothallism.</title>
        <authorList>
            <person name="Yamamoto K."/>
            <person name="Hamaji T."/>
            <person name="Kawai-Toyooka H."/>
            <person name="Matsuzaki R."/>
            <person name="Takahashi F."/>
            <person name="Nishimura Y."/>
            <person name="Kawachi M."/>
            <person name="Noguchi H."/>
            <person name="Minakuchi Y."/>
            <person name="Umen J.G."/>
            <person name="Toyoda A."/>
            <person name="Nozaki H."/>
        </authorList>
    </citation>
    <scope>NUCLEOTIDE SEQUENCE</scope>
    <source>
        <strain evidence="2">NIES-3780</strain>
    </source>
</reference>
<accession>A0A8J4EUD9</accession>